<dbReference type="Gene3D" id="3.40.50.300">
    <property type="entry name" value="P-loop containing nucleotide triphosphate hydrolases"/>
    <property type="match status" value="1"/>
</dbReference>
<accession>A0A0H3AB27</accession>
<proteinExistence type="inferred from homology"/>
<dbReference type="Pfam" id="PF02562">
    <property type="entry name" value="PhoH"/>
    <property type="match status" value="1"/>
</dbReference>
<dbReference type="EMBL" id="CP000527">
    <property type="protein sequence ID" value="ABM29510.1"/>
    <property type="molecule type" value="Genomic_DNA"/>
</dbReference>
<keyword evidence="3" id="KW-0067">ATP-binding</keyword>
<dbReference type="Gene3D" id="3.40.50.1010">
    <property type="entry name" value="5'-nuclease"/>
    <property type="match status" value="1"/>
</dbReference>
<dbReference type="SMART" id="SM00670">
    <property type="entry name" value="PINc"/>
    <property type="match status" value="1"/>
</dbReference>
<dbReference type="InterPro" id="IPR029060">
    <property type="entry name" value="PIN-like_dom_sf"/>
</dbReference>
<dbReference type="PANTHER" id="PTHR30473">
    <property type="entry name" value="PROTEIN PHOH"/>
    <property type="match status" value="1"/>
</dbReference>
<organism evidence="6 7">
    <name type="scientific">Nitratidesulfovibrio vulgaris (strain DP4)</name>
    <name type="common">Desulfovibrio vulgaris</name>
    <dbReference type="NCBI Taxonomy" id="391774"/>
    <lineage>
        <taxon>Bacteria</taxon>
        <taxon>Pseudomonadati</taxon>
        <taxon>Thermodesulfobacteriota</taxon>
        <taxon>Desulfovibrionia</taxon>
        <taxon>Desulfovibrionales</taxon>
        <taxon>Desulfovibrionaceae</taxon>
        <taxon>Nitratidesulfovibrio</taxon>
    </lineage>
</organism>
<dbReference type="InterPro" id="IPR051451">
    <property type="entry name" value="PhoH2-like"/>
</dbReference>
<dbReference type="RefSeq" id="WP_011792890.1">
    <property type="nucleotide sequence ID" value="NC_008751.1"/>
</dbReference>
<evidence type="ECO:0000256" key="4">
    <source>
        <dbReference type="ARBA" id="ARBA00046345"/>
    </source>
</evidence>
<dbReference type="Pfam" id="PF13638">
    <property type="entry name" value="PIN_4"/>
    <property type="match status" value="1"/>
</dbReference>
<dbReference type="AlphaFoldDB" id="A0A0H3AB27"/>
<dbReference type="InterPro" id="IPR002716">
    <property type="entry name" value="PIN_dom"/>
</dbReference>
<dbReference type="InterPro" id="IPR027417">
    <property type="entry name" value="P-loop_NTPase"/>
</dbReference>
<evidence type="ECO:0000313" key="6">
    <source>
        <dbReference type="EMBL" id="ABM29510.1"/>
    </source>
</evidence>
<dbReference type="InterPro" id="IPR003714">
    <property type="entry name" value="PhoH"/>
</dbReference>
<dbReference type="Proteomes" id="UP000009173">
    <property type="component" value="Chromosome"/>
</dbReference>
<dbReference type="KEGG" id="dvl:Dvul_2494"/>
<dbReference type="GO" id="GO:0005829">
    <property type="term" value="C:cytosol"/>
    <property type="evidence" value="ECO:0007669"/>
    <property type="project" value="TreeGrafter"/>
</dbReference>
<reference evidence="7" key="1">
    <citation type="journal article" date="2009" name="Environ. Microbiol.">
        <title>Contribution of mobile genetic elements to Desulfovibrio vulgaris genome plasticity.</title>
        <authorList>
            <person name="Walker C.B."/>
            <person name="Stolyar S."/>
            <person name="Chivian D."/>
            <person name="Pinel N."/>
            <person name="Gabster J.A."/>
            <person name="Dehal P.S."/>
            <person name="He Z."/>
            <person name="Yang Z.K."/>
            <person name="Yen H.C."/>
            <person name="Zhou J."/>
            <person name="Wall J.D."/>
            <person name="Hazen T.C."/>
            <person name="Arkin A.P."/>
            <person name="Stahl D.A."/>
        </authorList>
    </citation>
    <scope>NUCLEOTIDE SEQUENCE [LARGE SCALE GENOMIC DNA]</scope>
    <source>
        <strain evidence="7">DP4</strain>
    </source>
</reference>
<evidence type="ECO:0000256" key="1">
    <source>
        <dbReference type="ARBA" id="ARBA00010393"/>
    </source>
</evidence>
<name>A0A0H3AB27_NITV4</name>
<evidence type="ECO:0000256" key="3">
    <source>
        <dbReference type="ARBA" id="ARBA00022840"/>
    </source>
</evidence>
<dbReference type="SUPFAM" id="SSF88723">
    <property type="entry name" value="PIN domain-like"/>
    <property type="match status" value="1"/>
</dbReference>
<dbReference type="GO" id="GO:0005524">
    <property type="term" value="F:ATP binding"/>
    <property type="evidence" value="ECO:0007669"/>
    <property type="project" value="UniProtKB-KW"/>
</dbReference>
<sequence length="398" mass="44693">MASKNFVLDTNVLIENPRCIAALRNGEENRIHVPWTVLAELDGLQRDPRIGHVVGQAINALVGDEAVTFLPPLADDVAPTPGTIGDDRILGEIASSALESPILITNDRILQLKARVRGIPVEGYRDSVPFQSESQRYTGFVMDGEDPVPNCFRWENGQPVFHGPDGPRAVTWQHEVWKVAPRSVHQNLAFELMLHPGIDIVSIQSEAGYGKTFLALAAALHLVFERKDTPYRKIYLVKPVVEIGARMGFLPGDIEEKMHPYIRYVQDLLLKLHDLRPANRVFQSAEAGNMKLNPKRFEIQPIAYVRGMNLENAVVIIDEMQNLSRNEARALLTRMGEGVKCFCLGDTRQVDNQYLNESNNGLNWVVKKLKGFRNYAHIVLKGERSRGPITDIVLRSRL</sequence>
<feature type="domain" description="PIN" evidence="5">
    <location>
        <begin position="4"/>
        <end position="112"/>
    </location>
</feature>
<keyword evidence="2" id="KW-0547">Nucleotide-binding</keyword>
<dbReference type="PANTHER" id="PTHR30473:SF2">
    <property type="entry name" value="PIN DOMAIN-CONTAINING PROTEIN"/>
    <property type="match status" value="1"/>
</dbReference>
<evidence type="ECO:0000259" key="5">
    <source>
        <dbReference type="SMART" id="SM00670"/>
    </source>
</evidence>
<comment type="similarity">
    <text evidence="4">In the N-terminal section; belongs to the PINc/VapC protein family.</text>
</comment>
<dbReference type="HOGENOM" id="CLU_022283_3_0_7"/>
<dbReference type="CDD" id="cd09883">
    <property type="entry name" value="PIN_VapC_PhoHL-ATPase"/>
    <property type="match status" value="1"/>
</dbReference>
<comment type="similarity">
    <text evidence="1">Belongs to the PhoH family.</text>
</comment>
<dbReference type="SUPFAM" id="SSF52540">
    <property type="entry name" value="P-loop containing nucleoside triphosphate hydrolases"/>
    <property type="match status" value="1"/>
</dbReference>
<evidence type="ECO:0000256" key="2">
    <source>
        <dbReference type="ARBA" id="ARBA00022741"/>
    </source>
</evidence>
<protein>
    <submittedName>
        <fullName evidence="6">PhoH family protein</fullName>
    </submittedName>
</protein>
<gene>
    <name evidence="6" type="ordered locus">Dvul_2494</name>
</gene>
<evidence type="ECO:0000313" key="7">
    <source>
        <dbReference type="Proteomes" id="UP000009173"/>
    </source>
</evidence>